<comment type="subcellular location">
    <subcellularLocation>
        <location evidence="1">Membrane</location>
        <topology evidence="1">Multi-pass membrane protein</topology>
    </subcellularLocation>
</comment>
<feature type="transmembrane region" description="Helical" evidence="7">
    <location>
        <begin position="195"/>
        <end position="215"/>
    </location>
</feature>
<feature type="transmembrane region" description="Helical" evidence="7">
    <location>
        <begin position="488"/>
        <end position="506"/>
    </location>
</feature>
<feature type="transmembrane region" description="Helical" evidence="7">
    <location>
        <begin position="410"/>
        <end position="433"/>
    </location>
</feature>
<gene>
    <name evidence="9" type="ORF">Sste5346_006026</name>
</gene>
<dbReference type="InterPro" id="IPR004840">
    <property type="entry name" value="Amino_acid_permease_CS"/>
</dbReference>
<dbReference type="Proteomes" id="UP001583186">
    <property type="component" value="Unassembled WGS sequence"/>
</dbReference>
<feature type="transmembrane region" description="Helical" evidence="7">
    <location>
        <begin position="454"/>
        <end position="476"/>
    </location>
</feature>
<dbReference type="InterPro" id="IPR050524">
    <property type="entry name" value="APC_YAT"/>
</dbReference>
<evidence type="ECO:0000256" key="4">
    <source>
        <dbReference type="ARBA" id="ARBA00022970"/>
    </source>
</evidence>
<dbReference type="EMBL" id="JAWCUI010000034">
    <property type="protein sequence ID" value="KAL1894240.1"/>
    <property type="molecule type" value="Genomic_DNA"/>
</dbReference>
<keyword evidence="10" id="KW-1185">Reference proteome</keyword>
<dbReference type="Gene3D" id="1.20.1740.10">
    <property type="entry name" value="Amino acid/polyamine transporter I"/>
    <property type="match status" value="1"/>
</dbReference>
<feature type="transmembrane region" description="Helical" evidence="7">
    <location>
        <begin position="168"/>
        <end position="188"/>
    </location>
</feature>
<feature type="transmembrane region" description="Helical" evidence="7">
    <location>
        <begin position="62"/>
        <end position="82"/>
    </location>
</feature>
<evidence type="ECO:0000256" key="1">
    <source>
        <dbReference type="ARBA" id="ARBA00004141"/>
    </source>
</evidence>
<organism evidence="9 10">
    <name type="scientific">Sporothrix stenoceras</name>
    <dbReference type="NCBI Taxonomy" id="5173"/>
    <lineage>
        <taxon>Eukaryota</taxon>
        <taxon>Fungi</taxon>
        <taxon>Dikarya</taxon>
        <taxon>Ascomycota</taxon>
        <taxon>Pezizomycotina</taxon>
        <taxon>Sordariomycetes</taxon>
        <taxon>Sordariomycetidae</taxon>
        <taxon>Ophiostomatales</taxon>
        <taxon>Ophiostomataceae</taxon>
        <taxon>Sporothrix</taxon>
    </lineage>
</organism>
<feature type="domain" description="Amino acid permease/ SLC12A" evidence="8">
    <location>
        <begin position="59"/>
        <end position="514"/>
    </location>
</feature>
<feature type="transmembrane region" description="Helical" evidence="7">
    <location>
        <begin position="88"/>
        <end position="107"/>
    </location>
</feature>
<evidence type="ECO:0000313" key="9">
    <source>
        <dbReference type="EMBL" id="KAL1894240.1"/>
    </source>
</evidence>
<feature type="transmembrane region" description="Helical" evidence="7">
    <location>
        <begin position="291"/>
        <end position="310"/>
    </location>
</feature>
<evidence type="ECO:0000256" key="7">
    <source>
        <dbReference type="SAM" id="Phobius"/>
    </source>
</evidence>
<protein>
    <recommendedName>
        <fullName evidence="8">Amino acid permease/ SLC12A domain-containing protein</fullName>
    </recommendedName>
</protein>
<evidence type="ECO:0000313" key="10">
    <source>
        <dbReference type="Proteomes" id="UP001583186"/>
    </source>
</evidence>
<sequence>MDTEKGDISGNTVPDNASGVKVGEVVRTDAALNEAADIYGDLETAEELRYVHRGLKARHLQFIALGGSIGTGLFLGIGGAFIKAGPLSVLLGFSFTGVAVLAMMNCLGEMATWLPLPGAIPQYCARYVDPAMGFAVGWNMWYLSAIAICAEISAASILVGFWNETITPAAWISIIIPIVILLNIFAVSVYGEAEFVFAAVKVIAILGLLIMSVVIDLGGSPTHDRLGFRYWYNPGPPMKELVAKGNTGRFLGLFSTLLYASFSFGGIEMVAVAAGEAENPRRNIPRAVKRLFWRIVSFYVLGSLAIGVLVPSDSPELGITSPWVIAANHAHIKVLPSIINAVIVTSAASSANAFLFVGSRYLFALAQNKQAPRVFLKCTKRGIPIYGVGFTAIWTGLTYMTVAASASTVFFWFVNLGTIAALMTWVSILVAYLRFRTALIAQNVDRNTLHFKSAFQPFTAWFALCYFVMIVFFNGWETFTTGNWSTSNFITAYIGLPIYFGLYAFWKIFKKTKAVEPANADLWTGKAALDAEEWPEVPPRNWVERVWGWVV</sequence>
<proteinExistence type="predicted"/>
<keyword evidence="6 7" id="KW-0472">Membrane</keyword>
<keyword evidence="5 7" id="KW-1133">Transmembrane helix</keyword>
<name>A0ABR3Z2F2_9PEZI</name>
<dbReference type="PANTHER" id="PTHR43341">
    <property type="entry name" value="AMINO ACID PERMEASE"/>
    <property type="match status" value="1"/>
</dbReference>
<evidence type="ECO:0000256" key="5">
    <source>
        <dbReference type="ARBA" id="ARBA00022989"/>
    </source>
</evidence>
<keyword evidence="4" id="KW-0029">Amino-acid transport</keyword>
<accession>A0ABR3Z2F2</accession>
<keyword evidence="3 7" id="KW-0812">Transmembrane</keyword>
<keyword evidence="2" id="KW-0813">Transport</keyword>
<comment type="caution">
    <text evidence="9">The sequence shown here is derived from an EMBL/GenBank/DDBJ whole genome shotgun (WGS) entry which is preliminary data.</text>
</comment>
<dbReference type="PIRSF" id="PIRSF006060">
    <property type="entry name" value="AA_transporter"/>
    <property type="match status" value="1"/>
</dbReference>
<evidence type="ECO:0000256" key="3">
    <source>
        <dbReference type="ARBA" id="ARBA00022692"/>
    </source>
</evidence>
<reference evidence="9 10" key="1">
    <citation type="journal article" date="2024" name="IMA Fungus">
        <title>IMA Genome - F19 : A genome assembly and annotation guide to empower mycologists, including annotated draft genome sequences of Ceratocystis pirilliformis, Diaporthe australafricana, Fusarium ophioides, Paecilomyces lecythidis, and Sporothrix stenoceras.</title>
        <authorList>
            <person name="Aylward J."/>
            <person name="Wilson A.M."/>
            <person name="Visagie C.M."/>
            <person name="Spraker J."/>
            <person name="Barnes I."/>
            <person name="Buitendag C."/>
            <person name="Ceriani C."/>
            <person name="Del Mar Angel L."/>
            <person name="du Plessis D."/>
            <person name="Fuchs T."/>
            <person name="Gasser K."/>
            <person name="Kramer D."/>
            <person name="Li W."/>
            <person name="Munsamy K."/>
            <person name="Piso A."/>
            <person name="Price J.L."/>
            <person name="Sonnekus B."/>
            <person name="Thomas C."/>
            <person name="van der Nest A."/>
            <person name="van Dijk A."/>
            <person name="van Heerden A."/>
            <person name="van Vuuren N."/>
            <person name="Yilmaz N."/>
            <person name="Duong T.A."/>
            <person name="van der Merwe N.A."/>
            <person name="Wingfield M.J."/>
            <person name="Wingfield B.D."/>
        </authorList>
    </citation>
    <scope>NUCLEOTIDE SEQUENCE [LARGE SCALE GENOMIC DNA]</scope>
    <source>
        <strain evidence="9 10">CMW 5346</strain>
    </source>
</reference>
<dbReference type="PROSITE" id="PS00218">
    <property type="entry name" value="AMINO_ACID_PERMEASE_1"/>
    <property type="match status" value="1"/>
</dbReference>
<dbReference type="PANTHER" id="PTHR43341:SF39">
    <property type="entry name" value="AMINO ACID TRANSPORTER (EUROFUNG)-RELATED"/>
    <property type="match status" value="1"/>
</dbReference>
<dbReference type="Pfam" id="PF00324">
    <property type="entry name" value="AA_permease"/>
    <property type="match status" value="1"/>
</dbReference>
<evidence type="ECO:0000256" key="2">
    <source>
        <dbReference type="ARBA" id="ARBA00022448"/>
    </source>
</evidence>
<feature type="transmembrane region" description="Helical" evidence="7">
    <location>
        <begin position="141"/>
        <end position="162"/>
    </location>
</feature>
<dbReference type="InterPro" id="IPR004841">
    <property type="entry name" value="AA-permease/SLC12A_dom"/>
</dbReference>
<feature type="transmembrane region" description="Helical" evidence="7">
    <location>
        <begin position="383"/>
        <end position="404"/>
    </location>
</feature>
<evidence type="ECO:0000256" key="6">
    <source>
        <dbReference type="ARBA" id="ARBA00023136"/>
    </source>
</evidence>
<feature type="transmembrane region" description="Helical" evidence="7">
    <location>
        <begin position="338"/>
        <end position="363"/>
    </location>
</feature>
<evidence type="ECO:0000259" key="8">
    <source>
        <dbReference type="Pfam" id="PF00324"/>
    </source>
</evidence>